<feature type="transmembrane region" description="Helical" evidence="7">
    <location>
        <begin position="132"/>
        <end position="154"/>
    </location>
</feature>
<feature type="transmembrane region" description="Helical" evidence="7">
    <location>
        <begin position="240"/>
        <end position="258"/>
    </location>
</feature>
<evidence type="ECO:0000256" key="2">
    <source>
        <dbReference type="ARBA" id="ARBA00022692"/>
    </source>
</evidence>
<comment type="subunit">
    <text evidence="7">The Tat system comprises two distinct complexes: a TatABC complex, containing multiple copies of TatA, TatB and TatC subunits, and a separate TatA complex, containing only TatA subunits. Substrates initially bind to the TatABC complex, which probably triggers association of the separate TatA complex to form the active translocon.</text>
</comment>
<dbReference type="Proteomes" id="UP000658613">
    <property type="component" value="Unassembled WGS sequence"/>
</dbReference>
<dbReference type="PROSITE" id="PS01218">
    <property type="entry name" value="TATC"/>
    <property type="match status" value="1"/>
</dbReference>
<keyword evidence="4 7" id="KW-1133">Transmembrane helix</keyword>
<evidence type="ECO:0000256" key="5">
    <source>
        <dbReference type="ARBA" id="ARBA00023010"/>
    </source>
</evidence>
<keyword evidence="7" id="KW-0813">Transport</keyword>
<feature type="transmembrane region" description="Helical" evidence="7">
    <location>
        <begin position="217"/>
        <end position="234"/>
    </location>
</feature>
<evidence type="ECO:0000256" key="3">
    <source>
        <dbReference type="ARBA" id="ARBA00022927"/>
    </source>
</evidence>
<gene>
    <name evidence="7" type="primary">tatC</name>
    <name evidence="9" type="ORF">IW254_000549</name>
</gene>
<evidence type="ECO:0000256" key="8">
    <source>
        <dbReference type="SAM" id="MobiDB-lite"/>
    </source>
</evidence>
<protein>
    <recommendedName>
        <fullName evidence="7">Sec-independent protein translocase protein TatC</fullName>
    </recommendedName>
</protein>
<evidence type="ECO:0000256" key="6">
    <source>
        <dbReference type="ARBA" id="ARBA00023136"/>
    </source>
</evidence>
<keyword evidence="2 7" id="KW-0812">Transmembrane</keyword>
<feature type="transmembrane region" description="Helical" evidence="7">
    <location>
        <begin position="99"/>
        <end position="120"/>
    </location>
</feature>
<dbReference type="InterPro" id="IPR019820">
    <property type="entry name" value="Sec-indep_translocase_CS"/>
</dbReference>
<dbReference type="NCBIfam" id="TIGR00945">
    <property type="entry name" value="tatC"/>
    <property type="match status" value="1"/>
</dbReference>
<evidence type="ECO:0000256" key="4">
    <source>
        <dbReference type="ARBA" id="ARBA00022989"/>
    </source>
</evidence>
<organism evidence="9 10">
    <name type="scientific">Corynebacterium aquatimens</name>
    <dbReference type="NCBI Taxonomy" id="1190508"/>
    <lineage>
        <taxon>Bacteria</taxon>
        <taxon>Bacillati</taxon>
        <taxon>Actinomycetota</taxon>
        <taxon>Actinomycetes</taxon>
        <taxon>Mycobacteriales</taxon>
        <taxon>Corynebacteriaceae</taxon>
        <taxon>Corynebacterium</taxon>
    </lineage>
</organism>
<evidence type="ECO:0000313" key="9">
    <source>
        <dbReference type="EMBL" id="MBG6121580.1"/>
    </source>
</evidence>
<keyword evidence="3 7" id="KW-0653">Protein transport</keyword>
<dbReference type="GO" id="GO:0043953">
    <property type="term" value="P:protein transport by the Tat complex"/>
    <property type="evidence" value="ECO:0007669"/>
    <property type="project" value="UniProtKB-UniRule"/>
</dbReference>
<comment type="caution">
    <text evidence="9">The sequence shown here is derived from an EMBL/GenBank/DDBJ whole genome shotgun (WGS) entry which is preliminary data.</text>
</comment>
<dbReference type="PANTHER" id="PTHR30371:SF0">
    <property type="entry name" value="SEC-INDEPENDENT PROTEIN TRANSLOCASE PROTEIN TATC, CHLOROPLASTIC-RELATED"/>
    <property type="match status" value="1"/>
</dbReference>
<evidence type="ECO:0000313" key="10">
    <source>
        <dbReference type="Proteomes" id="UP000658613"/>
    </source>
</evidence>
<comment type="function">
    <text evidence="7">Part of the twin-arginine translocation (Tat) system that transports large folded proteins containing a characteristic twin-arginine motif in their signal peptide across membranes. Together with TatB, TatC is part of a receptor directly interacting with Tat signal peptides.</text>
</comment>
<dbReference type="Pfam" id="PF00902">
    <property type="entry name" value="TatC"/>
    <property type="match status" value="1"/>
</dbReference>
<keyword evidence="10" id="KW-1185">Reference proteome</keyword>
<keyword evidence="5 7" id="KW-0811">Translocation</keyword>
<proteinExistence type="inferred from homology"/>
<accession>A0A931DWV4</accession>
<keyword evidence="6 7" id="KW-0472">Membrane</keyword>
<dbReference type="PANTHER" id="PTHR30371">
    <property type="entry name" value="SEC-INDEPENDENT PROTEIN TRANSLOCASE PROTEIN TATC"/>
    <property type="match status" value="1"/>
</dbReference>
<comment type="subcellular location">
    <subcellularLocation>
        <location evidence="7">Cell membrane</location>
        <topology evidence="7">Multi-pass membrane protein</topology>
    </subcellularLocation>
    <subcellularLocation>
        <location evidence="1">Membrane</location>
        <topology evidence="1">Multi-pass membrane protein</topology>
    </subcellularLocation>
</comment>
<dbReference type="GO" id="GO:0065002">
    <property type="term" value="P:intracellular protein transmembrane transport"/>
    <property type="evidence" value="ECO:0007669"/>
    <property type="project" value="TreeGrafter"/>
</dbReference>
<dbReference type="AlphaFoldDB" id="A0A931DWV4"/>
<evidence type="ECO:0000256" key="7">
    <source>
        <dbReference type="HAMAP-Rule" id="MF_00902"/>
    </source>
</evidence>
<dbReference type="EMBL" id="JADOUE010000001">
    <property type="protein sequence ID" value="MBG6121580.1"/>
    <property type="molecule type" value="Genomic_DNA"/>
</dbReference>
<keyword evidence="7" id="KW-1003">Cell membrane</keyword>
<reference evidence="9" key="1">
    <citation type="submission" date="2020-11" db="EMBL/GenBank/DDBJ databases">
        <title>Sequencing the genomes of 1000 actinobacteria strains.</title>
        <authorList>
            <person name="Klenk H.-P."/>
        </authorList>
    </citation>
    <scope>NUCLEOTIDE SEQUENCE</scope>
    <source>
        <strain evidence="9">DSM 45632</strain>
    </source>
</reference>
<evidence type="ECO:0000256" key="1">
    <source>
        <dbReference type="ARBA" id="ARBA00004141"/>
    </source>
</evidence>
<dbReference type="GO" id="GO:0009977">
    <property type="term" value="F:proton motive force dependent protein transmembrane transporter activity"/>
    <property type="evidence" value="ECO:0007669"/>
    <property type="project" value="TreeGrafter"/>
</dbReference>
<dbReference type="HAMAP" id="MF_00902">
    <property type="entry name" value="TatC"/>
    <property type="match status" value="1"/>
</dbReference>
<dbReference type="InterPro" id="IPR002033">
    <property type="entry name" value="TatC"/>
</dbReference>
<dbReference type="PRINTS" id="PR01840">
    <property type="entry name" value="TATCFAMILY"/>
</dbReference>
<feature type="region of interest" description="Disordered" evidence="8">
    <location>
        <begin position="297"/>
        <end position="329"/>
    </location>
</feature>
<feature type="transmembrane region" description="Helical" evidence="7">
    <location>
        <begin position="29"/>
        <end position="47"/>
    </location>
</feature>
<feature type="compositionally biased region" description="Polar residues" evidence="8">
    <location>
        <begin position="304"/>
        <end position="313"/>
    </location>
</feature>
<dbReference type="GO" id="GO:0033281">
    <property type="term" value="C:TAT protein transport complex"/>
    <property type="evidence" value="ECO:0007669"/>
    <property type="project" value="UniProtKB-UniRule"/>
</dbReference>
<sequence length="329" mass="36279">MTTKTRKKKANPDGNMTLVEHLQELRRRVGISLIAIALGTVLGFIWYQNAPFGIMPLGEIIRRPYCSLPVELRADLTADGSCRLLATNPFEMFMLRLKVGFLAGLVVSSPVWLGQLWAFITPGLHKGERRWTLTFVTLAVILFVAGALLAYFIVDQGLYVLMSIGAEFQVSALSGGEYYRFVLALIVIFGVSFEVPLVIVMLNLAGLLQYEQVKDKRRIITVVLFIFAAFMTPGQDPFSMVALALSLTFLVEMAFQFTRINDKRRAKKSGSEGEDWSHLDDEEASGPIAAAAPIEAAQKVAPATRQQPSSTHEAASYDAPRAGAYDDIL</sequence>
<comment type="similarity">
    <text evidence="7">Belongs to the TatC family.</text>
</comment>
<name>A0A931DWV4_9CORY</name>
<feature type="transmembrane region" description="Helical" evidence="7">
    <location>
        <begin position="178"/>
        <end position="205"/>
    </location>
</feature>